<keyword evidence="4" id="KW-1185">Reference proteome</keyword>
<keyword evidence="2" id="KW-0472">Membrane</keyword>
<protein>
    <submittedName>
        <fullName evidence="3">Uncharacterized protein</fullName>
    </submittedName>
</protein>
<accession>A0AA40B043</accession>
<dbReference type="PANTHER" id="PTHR35394">
    <property type="entry name" value="DUF3176 DOMAIN-CONTAINING PROTEIN"/>
    <property type="match status" value="1"/>
</dbReference>
<evidence type="ECO:0000313" key="4">
    <source>
        <dbReference type="Proteomes" id="UP001172102"/>
    </source>
</evidence>
<reference evidence="3" key="1">
    <citation type="submission" date="2023-06" db="EMBL/GenBank/DDBJ databases">
        <title>Genome-scale phylogeny and comparative genomics of the fungal order Sordariales.</title>
        <authorList>
            <consortium name="Lawrence Berkeley National Laboratory"/>
            <person name="Hensen N."/>
            <person name="Bonometti L."/>
            <person name="Westerberg I."/>
            <person name="Brannstrom I.O."/>
            <person name="Guillou S."/>
            <person name="Cros-Aarteil S."/>
            <person name="Calhoun S."/>
            <person name="Haridas S."/>
            <person name="Kuo A."/>
            <person name="Mondo S."/>
            <person name="Pangilinan J."/>
            <person name="Riley R."/>
            <person name="Labutti K."/>
            <person name="Andreopoulos B."/>
            <person name="Lipzen A."/>
            <person name="Chen C."/>
            <person name="Yanf M."/>
            <person name="Daum C."/>
            <person name="Ng V."/>
            <person name="Clum A."/>
            <person name="Steindorff A."/>
            <person name="Ohm R."/>
            <person name="Martin F."/>
            <person name="Silar P."/>
            <person name="Natvig D."/>
            <person name="Lalanne C."/>
            <person name="Gautier V."/>
            <person name="Ament-Velasquez S.L."/>
            <person name="Kruys A."/>
            <person name="Hutchinson M.I."/>
            <person name="Powell A.J."/>
            <person name="Barry K."/>
            <person name="Miller A.N."/>
            <person name="Grigoriev I.V."/>
            <person name="Debuchy R."/>
            <person name="Gladieux P."/>
            <person name="Thoren M.H."/>
            <person name="Johannesson H."/>
        </authorList>
    </citation>
    <scope>NUCLEOTIDE SEQUENCE</scope>
    <source>
        <strain evidence="3">SMH4607-1</strain>
    </source>
</reference>
<feature type="region of interest" description="Disordered" evidence="1">
    <location>
        <begin position="1"/>
        <end position="23"/>
    </location>
</feature>
<dbReference type="InterPro" id="IPR021514">
    <property type="entry name" value="DUF3176"/>
</dbReference>
<feature type="transmembrane region" description="Helical" evidence="2">
    <location>
        <begin position="107"/>
        <end position="128"/>
    </location>
</feature>
<dbReference type="Proteomes" id="UP001172102">
    <property type="component" value="Unassembled WGS sequence"/>
</dbReference>
<organism evidence="3 4">
    <name type="scientific">Lasiosphaeris hirsuta</name>
    <dbReference type="NCBI Taxonomy" id="260670"/>
    <lineage>
        <taxon>Eukaryota</taxon>
        <taxon>Fungi</taxon>
        <taxon>Dikarya</taxon>
        <taxon>Ascomycota</taxon>
        <taxon>Pezizomycotina</taxon>
        <taxon>Sordariomycetes</taxon>
        <taxon>Sordariomycetidae</taxon>
        <taxon>Sordariales</taxon>
        <taxon>Lasiosphaeriaceae</taxon>
        <taxon>Lasiosphaeris</taxon>
    </lineage>
</organism>
<evidence type="ECO:0000313" key="3">
    <source>
        <dbReference type="EMBL" id="KAK0725186.1"/>
    </source>
</evidence>
<name>A0AA40B043_9PEZI</name>
<proteinExistence type="predicted"/>
<keyword evidence="2" id="KW-1133">Transmembrane helix</keyword>
<dbReference type="EMBL" id="JAUKUA010000002">
    <property type="protein sequence ID" value="KAK0725186.1"/>
    <property type="molecule type" value="Genomic_DNA"/>
</dbReference>
<dbReference type="AlphaFoldDB" id="A0AA40B043"/>
<comment type="caution">
    <text evidence="3">The sequence shown here is derived from an EMBL/GenBank/DDBJ whole genome shotgun (WGS) entry which is preliminary data.</text>
</comment>
<dbReference type="PANTHER" id="PTHR35394:SF5">
    <property type="entry name" value="DUF3176 DOMAIN-CONTAINING PROTEIN"/>
    <property type="match status" value="1"/>
</dbReference>
<feature type="transmembrane region" description="Helical" evidence="2">
    <location>
        <begin position="211"/>
        <end position="229"/>
    </location>
</feature>
<keyword evidence="2" id="KW-0812">Transmembrane</keyword>
<evidence type="ECO:0000256" key="2">
    <source>
        <dbReference type="SAM" id="Phobius"/>
    </source>
</evidence>
<feature type="transmembrane region" description="Helical" evidence="2">
    <location>
        <begin position="649"/>
        <end position="671"/>
    </location>
</feature>
<gene>
    <name evidence="3" type="ORF">B0H67DRAFT_641637</name>
</gene>
<dbReference type="Pfam" id="PF11374">
    <property type="entry name" value="DUF3176"/>
    <property type="match status" value="1"/>
</dbReference>
<evidence type="ECO:0000256" key="1">
    <source>
        <dbReference type="SAM" id="MobiDB-lite"/>
    </source>
</evidence>
<feature type="transmembrane region" description="Helical" evidence="2">
    <location>
        <begin position="148"/>
        <end position="169"/>
    </location>
</feature>
<sequence>MSFFPLHRQRQEPDHQPQAQTQVPLQDHQFTANGSVPYNDNHQDWAQYPHADQVDYVSPITLVPESATFKSEGPVYADTTYEPKYEPEPIGAALKSSHGPRRRWSDWALEFAALALSIGALVAAAVVLSTYDGRRLDDWKFVTSINTVISILGVVSKASLAFTISACIGQHKWNWFRVREDEIRVFDKFDEASRGPWGSLHLLIWSRATNWAVLGALVTITSLFVDPFLQATVSFRGHNDVVDGVDAGASTLPVTHYVNLSSSFVRAGAPTAFVREGDIDLPTDVFSILPDFGMTSAIYDGFYQTSLGEDATKQSVRFVCGTGNCTWPLFTTAAVCSRCNDVSKSSKLIKFSGETSRDDTGTDQYVPSTISSEGLPYTGYNLSYGHIKQRNGEFFKLDSTPAPVLLTAFLNTDYSASVSFHDLDTAFATFLVMRASEDYMNSKIAWEDATPISTECGLYFCAKAYESVVENGLLKETEVGTWAIREPQSWRASDVQREEGSRIDPEDLRIWEDHHPTFDYTTEKDFFRTDLQLHIPEDELKDANITRVFNVTQTTIMGTQLVITSIFLSKGREGTNSNGNEDEQLSFIIYPVSDPAASNAIADIFYNSKDLNTTFNDFAQRLNLQIRDTSSEKHTGQVERYILHVKVDWGFFVLLVVTLGLGCVYFVVIIVQTFRLKLPAWKESAFPALAYGLDDDTQALLKSADQNAYRSKEAKNLTRRLVMTLQDAEDGFRLRAPAPWIRGRGSGWRVG</sequence>